<dbReference type="Proteomes" id="UP000790709">
    <property type="component" value="Unassembled WGS sequence"/>
</dbReference>
<gene>
    <name evidence="1" type="ORF">BV22DRAFT_998932</name>
</gene>
<name>A0ACB8C087_9AGAM</name>
<evidence type="ECO:0000313" key="2">
    <source>
        <dbReference type="Proteomes" id="UP000790709"/>
    </source>
</evidence>
<protein>
    <submittedName>
        <fullName evidence="1">Uncharacterized protein</fullName>
    </submittedName>
</protein>
<keyword evidence="2" id="KW-1185">Reference proteome</keyword>
<reference evidence="1" key="1">
    <citation type="journal article" date="2021" name="New Phytol.">
        <title>Evolutionary innovations through gain and loss of genes in the ectomycorrhizal Boletales.</title>
        <authorList>
            <person name="Wu G."/>
            <person name="Miyauchi S."/>
            <person name="Morin E."/>
            <person name="Kuo A."/>
            <person name="Drula E."/>
            <person name="Varga T."/>
            <person name="Kohler A."/>
            <person name="Feng B."/>
            <person name="Cao Y."/>
            <person name="Lipzen A."/>
            <person name="Daum C."/>
            <person name="Hundley H."/>
            <person name="Pangilinan J."/>
            <person name="Johnson J."/>
            <person name="Barry K."/>
            <person name="LaButti K."/>
            <person name="Ng V."/>
            <person name="Ahrendt S."/>
            <person name="Min B."/>
            <person name="Choi I.G."/>
            <person name="Park H."/>
            <person name="Plett J.M."/>
            <person name="Magnuson J."/>
            <person name="Spatafora J.W."/>
            <person name="Nagy L.G."/>
            <person name="Henrissat B."/>
            <person name="Grigoriev I.V."/>
            <person name="Yang Z.L."/>
            <person name="Xu J."/>
            <person name="Martin F.M."/>
        </authorList>
    </citation>
    <scope>NUCLEOTIDE SEQUENCE</scope>
    <source>
        <strain evidence="1">KUC20120723A-06</strain>
    </source>
</reference>
<sequence length="198" mass="21003">FVRPHTDATDVIVTGSFDQWSSSIHLVKGPSGFEAKVRVPWGERVPYKFIVDGRWVTRDDQPTEPDQPGNINNIYVSPSKPESPTLDKVPPAVVESTPIVPEVADNAPPSSEALPGAYDIINENNATVAQTRALSETADSIIGTVRDGTSAALGYIASGLGAAVQNVTGGTSDKVGPVSLLERALLPMAQLCRFPKDP</sequence>
<comment type="caution">
    <text evidence="1">The sequence shown here is derived from an EMBL/GenBank/DDBJ whole genome shotgun (WGS) entry which is preliminary data.</text>
</comment>
<proteinExistence type="predicted"/>
<organism evidence="1 2">
    <name type="scientific">Leucogyrophana mollusca</name>
    <dbReference type="NCBI Taxonomy" id="85980"/>
    <lineage>
        <taxon>Eukaryota</taxon>
        <taxon>Fungi</taxon>
        <taxon>Dikarya</taxon>
        <taxon>Basidiomycota</taxon>
        <taxon>Agaricomycotina</taxon>
        <taxon>Agaricomycetes</taxon>
        <taxon>Agaricomycetidae</taxon>
        <taxon>Boletales</taxon>
        <taxon>Boletales incertae sedis</taxon>
        <taxon>Leucogyrophana</taxon>
    </lineage>
</organism>
<accession>A0ACB8C087</accession>
<feature type="non-terminal residue" evidence="1">
    <location>
        <position position="1"/>
    </location>
</feature>
<dbReference type="EMBL" id="MU266327">
    <property type="protein sequence ID" value="KAH7931364.1"/>
    <property type="molecule type" value="Genomic_DNA"/>
</dbReference>
<evidence type="ECO:0000313" key="1">
    <source>
        <dbReference type="EMBL" id="KAH7931364.1"/>
    </source>
</evidence>